<dbReference type="AlphaFoldDB" id="A0A410PSK8"/>
<evidence type="ECO:0000313" key="2">
    <source>
        <dbReference type="Proteomes" id="UP000287601"/>
    </source>
</evidence>
<gene>
    <name evidence="1" type="ORF">EQM06_00945</name>
</gene>
<evidence type="ECO:0000313" key="1">
    <source>
        <dbReference type="EMBL" id="QAT41904.1"/>
    </source>
</evidence>
<accession>A0A410PSK8</accession>
<name>A0A410PSK8_9FIRM</name>
<reference evidence="1 2" key="1">
    <citation type="submission" date="2019-01" db="EMBL/GenBank/DDBJ databases">
        <title>Draft genomes of a novel of Aminipila strains.</title>
        <authorList>
            <person name="Ma S."/>
        </authorList>
    </citation>
    <scope>NUCLEOTIDE SEQUENCE [LARGE SCALE GENOMIC DNA]</scope>
    <source>
        <strain evidence="2">JN-39</strain>
    </source>
</reference>
<dbReference type="Proteomes" id="UP000287601">
    <property type="component" value="Chromosome"/>
</dbReference>
<evidence type="ECO:0008006" key="3">
    <source>
        <dbReference type="Google" id="ProtNLM"/>
    </source>
</evidence>
<dbReference type="Gene3D" id="3.10.420.10">
    <property type="entry name" value="SecB-like"/>
    <property type="match status" value="1"/>
</dbReference>
<protein>
    <recommendedName>
        <fullName evidence="3">Preprotein translocase subunit SecB</fullName>
    </recommendedName>
</protein>
<keyword evidence="2" id="KW-1185">Reference proteome</keyword>
<dbReference type="SUPFAM" id="SSF54611">
    <property type="entry name" value="SecB-like"/>
    <property type="match status" value="1"/>
</dbReference>
<organism evidence="1 2">
    <name type="scientific">Aminipila luticellarii</name>
    <dbReference type="NCBI Taxonomy" id="2507160"/>
    <lineage>
        <taxon>Bacteria</taxon>
        <taxon>Bacillati</taxon>
        <taxon>Bacillota</taxon>
        <taxon>Clostridia</taxon>
        <taxon>Peptostreptococcales</taxon>
        <taxon>Anaerovoracaceae</taxon>
        <taxon>Aminipila</taxon>
    </lineage>
</organism>
<sequence>METNKLKADFQLLGTTIIFLQVSNNFVHIENLQELEKKFNVEYEILNITTDADNHFAKIQIHINVQIDSAESETMEVELILEGAFIATSEMPVEVFKEFVNLNGCATLYSIARSIIISITSQTCSGGQIILPMINLSKLEEKNPDDNDSKN</sequence>
<dbReference type="EMBL" id="CP035281">
    <property type="protein sequence ID" value="QAT41904.1"/>
    <property type="molecule type" value="Genomic_DNA"/>
</dbReference>
<proteinExistence type="predicted"/>
<dbReference type="InterPro" id="IPR035958">
    <property type="entry name" value="SecB-like_sf"/>
</dbReference>
<dbReference type="RefSeq" id="WP_128744558.1">
    <property type="nucleotide sequence ID" value="NZ_CP035281.1"/>
</dbReference>
<dbReference type="OrthoDB" id="367879at186802"/>
<dbReference type="KEGG" id="amij:EQM06_00945"/>